<keyword evidence="8 14" id="KW-0067">ATP-binding</keyword>
<comment type="similarity">
    <text evidence="2 15">Belongs to the ATP-dependent DNA ligase family.</text>
</comment>
<evidence type="ECO:0000256" key="16">
    <source>
        <dbReference type="SAM" id="MobiDB-lite"/>
    </source>
</evidence>
<keyword evidence="19" id="KW-1185">Reference proteome</keyword>
<dbReference type="Pfam" id="PF01068">
    <property type="entry name" value="DNA_ligase_A_M"/>
    <property type="match status" value="1"/>
</dbReference>
<dbReference type="PROSITE" id="PS00333">
    <property type="entry name" value="DNA_LIGASE_A2"/>
    <property type="match status" value="1"/>
</dbReference>
<dbReference type="SUPFAM" id="SSF50249">
    <property type="entry name" value="Nucleic acid-binding proteins"/>
    <property type="match status" value="1"/>
</dbReference>
<dbReference type="STRING" id="41875.K8FAM2"/>
<evidence type="ECO:0000256" key="1">
    <source>
        <dbReference type="ARBA" id="ARBA00004123"/>
    </source>
</evidence>
<dbReference type="InterPro" id="IPR012340">
    <property type="entry name" value="NA-bd_OB-fold"/>
</dbReference>
<dbReference type="OrthoDB" id="206088at2759"/>
<dbReference type="Pfam" id="PF04675">
    <property type="entry name" value="DNA_ligase_A_N"/>
    <property type="match status" value="1"/>
</dbReference>
<dbReference type="InterPro" id="IPR012310">
    <property type="entry name" value="DNA_ligase_ATP-dep_cent"/>
</dbReference>
<evidence type="ECO:0000256" key="5">
    <source>
        <dbReference type="ARBA" id="ARBA00022705"/>
    </source>
</evidence>
<keyword evidence="12" id="KW-0131">Cell cycle</keyword>
<sequence>MSSVPPTSAKKQSSLAGFFEKRKAQSSEDGAEAREDDDAREEVGNQKEQQQTTETTTTATTENNSPTQQKENIEVAAKKRKLVKKSEVLDANAKALSFAEQAKLKLEQKQQQPKTSAALKQTEEKEEDEKDAKKNISVANVSDEKDEEYKASRESDDEEEEDEEGEEEDDDDEIEDVEGPLSASVQKKAKKKTKSKNGKEKSEAGVGALQVELAQKYIDQSSESISSWKENTATPFGIVADTFESIAETTKRLEITNLLTNTFRSIIRGGLSGDLLAAVYLASNTIAPQHDGIDLGIGDATLIKCLAEATGRKEANIKADYREAGDLGSVAMASRSTQRTMFQPAPLTVKGVLQEFRVIATTAGTNSVDQKKGRIKKLLVAAKGSEAGYIVRALQGKLRIGLAQQTVNAALTHAIVLEANKTAGIKLGANALADQLLKAVDVVKLVFSECPSYDLVVPALLDVGIDGLQEKCQFKPGAPVKPMLAKPTTGVAEVLNRFSDVEFTCEYKYDGERAQVHLLEDGSIKIFSRNQEDNTPKFPDIVSKFKNYLNNVDGKITSVVIDCEAVAYDREQDKILPFQILSTRGKKNIKIEDVKVQVALYAFDCLYLNGKSLLREPMSVRRLALYSSFRETKGEFLFATAKTSRDVEELQVFLDESIAANTEGLIVKTMDATYEPSKRSLNWLKLKKDYMEGCGDSLDLVPIGAWHGRGKRTGVYGAFLLACYDEDGEEFQTICKIGTGFSEIDLETLSKALEPHLIEAPRSYYKYPEGMEPDLWFDAKLVWEVKAADLSISPTHKAAMGLVDPNKGIALRFPRFLRSRDDKEPEMATNAHQVADFYNAQANKQTFEKE</sequence>
<dbReference type="InterPro" id="IPR036599">
    <property type="entry name" value="DNA_ligase_N_sf"/>
</dbReference>
<dbReference type="GO" id="GO:0071897">
    <property type="term" value="P:DNA biosynthetic process"/>
    <property type="evidence" value="ECO:0007669"/>
    <property type="project" value="InterPro"/>
</dbReference>
<dbReference type="GO" id="GO:0003677">
    <property type="term" value="F:DNA binding"/>
    <property type="evidence" value="ECO:0007669"/>
    <property type="project" value="InterPro"/>
</dbReference>
<reference evidence="18 19" key="1">
    <citation type="submission" date="2011-10" db="EMBL/GenBank/DDBJ databases">
        <authorList>
            <person name="Genoscope - CEA"/>
        </authorList>
    </citation>
    <scope>NUCLEOTIDE SEQUENCE [LARGE SCALE GENOMIC DNA]</scope>
    <source>
        <strain evidence="18 19">RCC 1105</strain>
    </source>
</reference>
<dbReference type="Proteomes" id="UP000198341">
    <property type="component" value="Chromosome 11"/>
</dbReference>
<dbReference type="NCBIfam" id="TIGR00574">
    <property type="entry name" value="dnl1"/>
    <property type="match status" value="1"/>
</dbReference>
<keyword evidence="3 14" id="KW-0436">Ligase</keyword>
<dbReference type="eggNOG" id="KOG0967">
    <property type="taxonomic scope" value="Eukaryota"/>
</dbReference>
<accession>K8FAM2</accession>
<evidence type="ECO:0000256" key="13">
    <source>
        <dbReference type="ARBA" id="ARBA00034003"/>
    </source>
</evidence>
<dbReference type="EC" id="6.5.1.1" evidence="14"/>
<dbReference type="KEGG" id="bpg:Bathy11g00330"/>
<keyword evidence="4" id="KW-0132">Cell division</keyword>
<dbReference type="Pfam" id="PF04679">
    <property type="entry name" value="DNA_ligase_A_C"/>
    <property type="match status" value="1"/>
</dbReference>
<dbReference type="GO" id="GO:0006310">
    <property type="term" value="P:DNA recombination"/>
    <property type="evidence" value="ECO:0007669"/>
    <property type="project" value="UniProtKB-KW"/>
</dbReference>
<dbReference type="PANTHER" id="PTHR45674:SF4">
    <property type="entry name" value="DNA LIGASE 1"/>
    <property type="match status" value="1"/>
</dbReference>
<keyword evidence="6 14" id="KW-0547">Nucleotide-binding</keyword>
<feature type="compositionally biased region" description="Low complexity" evidence="16">
    <location>
        <begin position="48"/>
        <end position="62"/>
    </location>
</feature>
<evidence type="ECO:0000256" key="4">
    <source>
        <dbReference type="ARBA" id="ARBA00022618"/>
    </source>
</evidence>
<dbReference type="Gene3D" id="3.30.1490.70">
    <property type="match status" value="1"/>
</dbReference>
<dbReference type="PANTHER" id="PTHR45674">
    <property type="entry name" value="DNA LIGASE 1/3 FAMILY MEMBER"/>
    <property type="match status" value="1"/>
</dbReference>
<evidence type="ECO:0000256" key="7">
    <source>
        <dbReference type="ARBA" id="ARBA00022763"/>
    </source>
</evidence>
<feature type="compositionally biased region" description="Polar residues" evidence="16">
    <location>
        <begin position="1"/>
        <end position="15"/>
    </location>
</feature>
<evidence type="ECO:0000256" key="8">
    <source>
        <dbReference type="ARBA" id="ARBA00022840"/>
    </source>
</evidence>
<dbReference type="GO" id="GO:0006273">
    <property type="term" value="P:lagging strand elongation"/>
    <property type="evidence" value="ECO:0007669"/>
    <property type="project" value="TreeGrafter"/>
</dbReference>
<dbReference type="PROSITE" id="PS50160">
    <property type="entry name" value="DNA_LIGASE_A3"/>
    <property type="match status" value="1"/>
</dbReference>
<evidence type="ECO:0000259" key="17">
    <source>
        <dbReference type="PROSITE" id="PS50160"/>
    </source>
</evidence>
<evidence type="ECO:0000313" key="19">
    <source>
        <dbReference type="Proteomes" id="UP000198341"/>
    </source>
</evidence>
<dbReference type="InterPro" id="IPR012308">
    <property type="entry name" value="DNA_ligase_ATP-dep_N"/>
</dbReference>
<dbReference type="Gene3D" id="2.40.50.140">
    <property type="entry name" value="Nucleic acid-binding proteins"/>
    <property type="match status" value="1"/>
</dbReference>
<dbReference type="SUPFAM" id="SSF56091">
    <property type="entry name" value="DNA ligase/mRNA capping enzyme, catalytic domain"/>
    <property type="match status" value="1"/>
</dbReference>
<dbReference type="GO" id="GO:0005739">
    <property type="term" value="C:mitochondrion"/>
    <property type="evidence" value="ECO:0007669"/>
    <property type="project" value="TreeGrafter"/>
</dbReference>
<dbReference type="InterPro" id="IPR050191">
    <property type="entry name" value="ATP-dep_DNA_ligase"/>
</dbReference>
<dbReference type="FunFam" id="1.10.3260.10:FF:000001">
    <property type="entry name" value="DNA ligase"/>
    <property type="match status" value="1"/>
</dbReference>
<dbReference type="Gene3D" id="3.30.470.30">
    <property type="entry name" value="DNA ligase/mRNA capping enzyme"/>
    <property type="match status" value="1"/>
</dbReference>
<evidence type="ECO:0000256" key="6">
    <source>
        <dbReference type="ARBA" id="ARBA00022741"/>
    </source>
</evidence>
<dbReference type="FunFam" id="3.30.470.30:FF:000002">
    <property type="entry name" value="DNA ligase"/>
    <property type="match status" value="1"/>
</dbReference>
<keyword evidence="10 14" id="KW-0234">DNA repair</keyword>
<feature type="domain" description="ATP-dependent DNA ligase family profile" evidence="17">
    <location>
        <begin position="591"/>
        <end position="725"/>
    </location>
</feature>
<dbReference type="FunFam" id="2.40.50.140:FF:000062">
    <property type="entry name" value="DNA ligase"/>
    <property type="match status" value="1"/>
</dbReference>
<evidence type="ECO:0000256" key="11">
    <source>
        <dbReference type="ARBA" id="ARBA00023242"/>
    </source>
</evidence>
<dbReference type="GO" id="GO:0005634">
    <property type="term" value="C:nucleus"/>
    <property type="evidence" value="ECO:0007669"/>
    <property type="project" value="UniProtKB-SubCell"/>
</dbReference>
<feature type="compositionally biased region" description="Basic residues" evidence="16">
    <location>
        <begin position="187"/>
        <end position="196"/>
    </location>
</feature>
<dbReference type="SUPFAM" id="SSF117018">
    <property type="entry name" value="ATP-dependent DNA ligase DNA-binding domain"/>
    <property type="match status" value="1"/>
</dbReference>
<keyword evidence="7 14" id="KW-0227">DNA damage</keyword>
<dbReference type="RefSeq" id="XP_007510323.1">
    <property type="nucleotide sequence ID" value="XM_007510261.1"/>
</dbReference>
<feature type="region of interest" description="Disordered" evidence="16">
    <location>
        <begin position="1"/>
        <end position="74"/>
    </location>
</feature>
<dbReference type="InterPro" id="IPR012309">
    <property type="entry name" value="DNA_ligase_ATP-dep_C"/>
</dbReference>
<evidence type="ECO:0000256" key="2">
    <source>
        <dbReference type="ARBA" id="ARBA00007572"/>
    </source>
</evidence>
<dbReference type="PROSITE" id="PS00697">
    <property type="entry name" value="DNA_LIGASE_A1"/>
    <property type="match status" value="1"/>
</dbReference>
<dbReference type="GeneID" id="19012719"/>
<evidence type="ECO:0000256" key="15">
    <source>
        <dbReference type="RuleBase" id="RU004196"/>
    </source>
</evidence>
<name>K8FAM2_9CHLO</name>
<feature type="compositionally biased region" description="Acidic residues" evidence="16">
    <location>
        <begin position="155"/>
        <end position="178"/>
    </location>
</feature>
<dbReference type="EMBL" id="FO082268">
    <property type="protein sequence ID" value="CCO18668.1"/>
    <property type="molecule type" value="Genomic_DNA"/>
</dbReference>
<dbReference type="AlphaFoldDB" id="K8FAM2"/>
<feature type="region of interest" description="Disordered" evidence="16">
    <location>
        <begin position="104"/>
        <end position="204"/>
    </location>
</feature>
<evidence type="ECO:0000256" key="3">
    <source>
        <dbReference type="ARBA" id="ARBA00022598"/>
    </source>
</evidence>
<gene>
    <name evidence="18" type="ordered locus">Bathy11g00330</name>
</gene>
<evidence type="ECO:0000256" key="9">
    <source>
        <dbReference type="ARBA" id="ARBA00023172"/>
    </source>
</evidence>
<keyword evidence="11" id="KW-0539">Nucleus</keyword>
<dbReference type="InterPro" id="IPR016059">
    <property type="entry name" value="DNA_ligase_ATP-dep_CS"/>
</dbReference>
<comment type="catalytic activity">
    <reaction evidence="13 14">
        <text>ATP + (deoxyribonucleotide)n-3'-hydroxyl + 5'-phospho-(deoxyribonucleotide)m = (deoxyribonucleotide)n+m + AMP + diphosphate.</text>
        <dbReference type="EC" id="6.5.1.1"/>
    </reaction>
</comment>
<dbReference type="GO" id="GO:0006281">
    <property type="term" value="P:DNA repair"/>
    <property type="evidence" value="ECO:0007669"/>
    <property type="project" value="UniProtKB-KW"/>
</dbReference>
<dbReference type="CDD" id="cd07969">
    <property type="entry name" value="OBF_DNA_ligase_I"/>
    <property type="match status" value="1"/>
</dbReference>
<keyword evidence="5" id="KW-0235">DNA replication</keyword>
<evidence type="ECO:0000313" key="18">
    <source>
        <dbReference type="EMBL" id="CCO18668.1"/>
    </source>
</evidence>
<evidence type="ECO:0000256" key="14">
    <source>
        <dbReference type="RuleBase" id="RU000617"/>
    </source>
</evidence>
<keyword evidence="9 14" id="KW-0233">DNA recombination</keyword>
<dbReference type="GO" id="GO:0051301">
    <property type="term" value="P:cell division"/>
    <property type="evidence" value="ECO:0007669"/>
    <property type="project" value="UniProtKB-KW"/>
</dbReference>
<evidence type="ECO:0000256" key="12">
    <source>
        <dbReference type="ARBA" id="ARBA00023306"/>
    </source>
</evidence>
<dbReference type="GO" id="GO:0003910">
    <property type="term" value="F:DNA ligase (ATP) activity"/>
    <property type="evidence" value="ECO:0007669"/>
    <property type="project" value="UniProtKB-EC"/>
</dbReference>
<dbReference type="GO" id="GO:0005524">
    <property type="term" value="F:ATP binding"/>
    <property type="evidence" value="ECO:0007669"/>
    <property type="project" value="UniProtKB-KW"/>
</dbReference>
<protein>
    <recommendedName>
        <fullName evidence="14">DNA ligase</fullName>
        <ecNumber evidence="14">6.5.1.1</ecNumber>
    </recommendedName>
</protein>
<dbReference type="Gene3D" id="1.10.3260.10">
    <property type="entry name" value="DNA ligase, ATP-dependent, N-terminal domain"/>
    <property type="match status" value="1"/>
</dbReference>
<comment type="subcellular location">
    <subcellularLocation>
        <location evidence="1">Nucleus</location>
    </subcellularLocation>
</comment>
<proteinExistence type="inferred from homology"/>
<dbReference type="CDD" id="cd07900">
    <property type="entry name" value="Adenylation_DNA_ligase_I_Euk"/>
    <property type="match status" value="1"/>
</dbReference>
<organism evidence="18 19">
    <name type="scientific">Bathycoccus prasinos</name>
    <dbReference type="NCBI Taxonomy" id="41875"/>
    <lineage>
        <taxon>Eukaryota</taxon>
        <taxon>Viridiplantae</taxon>
        <taxon>Chlorophyta</taxon>
        <taxon>Mamiellophyceae</taxon>
        <taxon>Mamiellales</taxon>
        <taxon>Bathycoccaceae</taxon>
        <taxon>Bathycoccus</taxon>
    </lineage>
</organism>
<evidence type="ECO:0000256" key="10">
    <source>
        <dbReference type="ARBA" id="ARBA00023204"/>
    </source>
</evidence>
<dbReference type="InterPro" id="IPR000977">
    <property type="entry name" value="DNA_ligase_ATP-dep"/>
</dbReference>